<evidence type="ECO:0000256" key="1">
    <source>
        <dbReference type="SAM" id="SignalP"/>
    </source>
</evidence>
<gene>
    <name evidence="2" type="ORF">HW554_05965</name>
</gene>
<reference evidence="2 3" key="1">
    <citation type="submission" date="2020-05" db="EMBL/GenBank/DDBJ databases">
        <title>Hymenobacter terrestris sp. nov. and Hymenobacter lapidiphilus sp. nov., isolated from regoliths in Antarctica.</title>
        <authorList>
            <person name="Sedlacek I."/>
            <person name="Pantucek R."/>
            <person name="Zeman M."/>
            <person name="Holochova P."/>
            <person name="Kralova S."/>
            <person name="Stankova E."/>
            <person name="Sedo O."/>
            <person name="Micenkova L."/>
            <person name="Svec P."/>
            <person name="Gupta V."/>
            <person name="Sood U."/>
            <person name="Korpole U.S."/>
            <person name="Lal R."/>
        </authorList>
    </citation>
    <scope>NUCLEOTIDE SEQUENCE [LARGE SCALE GENOMIC DNA]</scope>
    <source>
        <strain evidence="2 3">P5342</strain>
    </source>
</reference>
<dbReference type="AlphaFoldDB" id="A0A7Y7PMW4"/>
<keyword evidence="3" id="KW-1185">Reference proteome</keyword>
<name>A0A7Y7PMW4_9BACT</name>
<evidence type="ECO:0000313" key="3">
    <source>
        <dbReference type="Proteomes" id="UP000565521"/>
    </source>
</evidence>
<protein>
    <submittedName>
        <fullName evidence="2">Uncharacterized protein</fullName>
    </submittedName>
</protein>
<keyword evidence="1" id="KW-0732">Signal</keyword>
<feature type="signal peptide" evidence="1">
    <location>
        <begin position="1"/>
        <end position="19"/>
    </location>
</feature>
<organism evidence="2 3">
    <name type="scientific">Hymenobacter lapidiphilus</name>
    <dbReference type="NCBI Taxonomy" id="2608003"/>
    <lineage>
        <taxon>Bacteria</taxon>
        <taxon>Pseudomonadati</taxon>
        <taxon>Bacteroidota</taxon>
        <taxon>Cytophagia</taxon>
        <taxon>Cytophagales</taxon>
        <taxon>Hymenobacteraceae</taxon>
        <taxon>Hymenobacter</taxon>
    </lineage>
</organism>
<feature type="chain" id="PRO_5030548483" evidence="1">
    <location>
        <begin position="20"/>
        <end position="195"/>
    </location>
</feature>
<dbReference type="RefSeq" id="WP_176907668.1">
    <property type="nucleotide sequence ID" value="NZ_JABKAU010000008.1"/>
</dbReference>
<dbReference type="EMBL" id="JABKAU010000008">
    <property type="protein sequence ID" value="NVO30744.1"/>
    <property type="molecule type" value="Genomic_DNA"/>
</dbReference>
<proteinExistence type="predicted"/>
<evidence type="ECO:0000313" key="2">
    <source>
        <dbReference type="EMBL" id="NVO30744.1"/>
    </source>
</evidence>
<dbReference type="Proteomes" id="UP000565521">
    <property type="component" value="Unassembled WGS sequence"/>
</dbReference>
<accession>A0A7Y7PMW4</accession>
<sequence length="195" mass="22433">MKAILISFCFCFSSCQVLLSTILGVEEPVAKNDVEIAHNLRNRYPSYPLYRVKENKMDSLLRAEYKTGWGPGFRPIQFICFNNKGKLVTQWASCESGQNSYTLKEFPPRSKYPSNPEFDIKKVIDIVKPLSPDNANLNTYENYEYTYVVYVTSWTDKLSSDLVESIKKYAASNKYTYNIVLVSADYYKTPSSLKN</sequence>
<comment type="caution">
    <text evidence="2">The sequence shown here is derived from an EMBL/GenBank/DDBJ whole genome shotgun (WGS) entry which is preliminary data.</text>
</comment>